<organism evidence="2 3">
    <name type="scientific">Novosphingobium olei</name>
    <dbReference type="NCBI Taxonomy" id="2728851"/>
    <lineage>
        <taxon>Bacteria</taxon>
        <taxon>Pseudomonadati</taxon>
        <taxon>Pseudomonadota</taxon>
        <taxon>Alphaproteobacteria</taxon>
        <taxon>Sphingomonadales</taxon>
        <taxon>Sphingomonadaceae</taxon>
        <taxon>Novosphingobium</taxon>
    </lineage>
</organism>
<dbReference type="RefSeq" id="WP_169494032.1">
    <property type="nucleotide sequence ID" value="NZ_JABBGM010000006.1"/>
</dbReference>
<dbReference type="NCBIfam" id="TIGR01725">
    <property type="entry name" value="phge_HK97_gp10"/>
    <property type="match status" value="1"/>
</dbReference>
<gene>
    <name evidence="2" type="ORF">HHL27_13785</name>
</gene>
<feature type="region of interest" description="Disordered" evidence="1">
    <location>
        <begin position="45"/>
        <end position="74"/>
    </location>
</feature>
<name>A0A7Y0BRT9_9SPHN</name>
<accession>A0A7Y0BRT9</accession>
<protein>
    <submittedName>
        <fullName evidence="2">HK97 gp10 family phage protein</fullName>
    </submittedName>
</protein>
<keyword evidence="3" id="KW-1185">Reference proteome</keyword>
<dbReference type="InterPro" id="IPR010064">
    <property type="entry name" value="HK97-gp10_tail"/>
</dbReference>
<proteinExistence type="predicted"/>
<sequence length="141" mass="15638">MVVVRNRDKLLRKHRLLKEDKFFRAVNAGVFEAADMARAEAFRSISSGSASGRKTKKHAHTPSAPGDPPNRDTGVLQANIEITNPKPFVAEVSSNAPYSAALEFGTSKMEARPFMRPARDKTREPALARLIRKLNVLVRTL</sequence>
<dbReference type="AlphaFoldDB" id="A0A7Y0BRT9"/>
<evidence type="ECO:0000256" key="1">
    <source>
        <dbReference type="SAM" id="MobiDB-lite"/>
    </source>
</evidence>
<evidence type="ECO:0000313" key="3">
    <source>
        <dbReference type="Proteomes" id="UP000583556"/>
    </source>
</evidence>
<comment type="caution">
    <text evidence="2">The sequence shown here is derived from an EMBL/GenBank/DDBJ whole genome shotgun (WGS) entry which is preliminary data.</text>
</comment>
<dbReference type="Proteomes" id="UP000583556">
    <property type="component" value="Unassembled WGS sequence"/>
</dbReference>
<reference evidence="2 3" key="1">
    <citation type="submission" date="2020-04" db="EMBL/GenBank/DDBJ databases">
        <title>Novosphingobium sp. TW-4 isolated from soil.</title>
        <authorList>
            <person name="Dahal R.H."/>
            <person name="Chaudhary D.K."/>
        </authorList>
    </citation>
    <scope>NUCLEOTIDE SEQUENCE [LARGE SCALE GENOMIC DNA]</scope>
    <source>
        <strain evidence="2 3">TW-4</strain>
    </source>
</reference>
<evidence type="ECO:0000313" key="2">
    <source>
        <dbReference type="EMBL" id="NML94741.1"/>
    </source>
</evidence>
<dbReference type="EMBL" id="JABBGM010000006">
    <property type="protein sequence ID" value="NML94741.1"/>
    <property type="molecule type" value="Genomic_DNA"/>
</dbReference>